<dbReference type="InterPro" id="IPR027417">
    <property type="entry name" value="P-loop_NTPase"/>
</dbReference>
<protein>
    <recommendedName>
        <fullName evidence="1">AAA+ ATPase domain-containing protein</fullName>
    </recommendedName>
</protein>
<accession>A0A2Z6RSB9</accession>
<dbReference type="InterPro" id="IPR031248">
    <property type="entry name" value="RNF213"/>
</dbReference>
<sequence length="3893" mass="456901">MEDKIISFHVHLPANIEKLGGYPVVIGDGSELGEWEYNTVCLYRPNPSINPTYWISKDIKLTRSENLKIQYNYAIYIPAAIFRRSKKIIHEGKNGSDESLPDSGKRLLNLGLKRQFDIWKNGNCSELEQYQINEDISDYAFVDYIYNNVSTQNLKESVLEYEALLTLHTELTIKGSNYDFIFKNVNESSRKEQKLFLCLLLGHHVSRQDSFILPEEFKSEILINVFKDFQKNILLSDQPSSDQSSSDQSDVIKIMFKAILCLIQHNSLQYKFEWLVIFKIAKEIDLTYSFLEILKDLNYSCSDFKKFSEEMKKMESCINDIGYENAIKIAKWLSKLCKDTESIIVAWNNPLILNKQLDNQILQCFTERTQKFISDDDVHILTNRSQELQEFRGSISAAVRNKALSLLEDPMRAWSYSNAHDIIKLFQDYRLNWSNDEIIISLELISKSQSSELLDIFPALLDCWFNQGFSDSKGKNIPNISKNWFAQLLNKLDSGILVIFLKLETIYPLLGCRKNIWNNFSTIVVDKMKTYSESQILNEIKFVFQIKIQEVIELYLNIIKRMLNKTIRQISDKLVDKILMICDCKSDSSLVIPNTMCEEIICYIITRLQDQSLLPNSERYLNVIQSIKYSKFWFLILNATGSVKQLYESPYIQDLRTSALRINELLLTETISMKLLQQLLKYSDEEIFQYFHIIIDKKSTSVISQDKIVEIRKIYDDYSHKLDILLKFYCRVCSNSKVTDVENYFHDIQQRMKSLDKINLKQVSLPYYWTIHEETLNSEIHIYKLIQSQSFQNIFEDRFQKDSDATNVNYITQKLLPIVFENYNDICKKYDTWENIGCSEALLFWKNVKNVNAEFDLTEELARRRNPKLIQTLEYLLKFPQWVERLERLIKLVKIFQIEYNESELSESICTIKSDSLMLEKVIESIEKLEENFSNNKDYWNLIKELSDNKDLIKNMSEYNITNLFDVIDDYPDGNLVQYITTLSFAQVKQILSPLMNKHLIKNANDFIKELSTIIKKNSALSDNIILCNSNNMVLQKIYNKIMSREQDVKKIINNIIDNGTYIFVCDEKKNECTVTIKYASSTKDMYNLNDILDLYKKAVFITMDYKNDFMDLVDNIQKIIEILTKLMQRGHFDHQKSETKIQGVEDIKEFLVSLNEELERWNNIINQAQENHYHLTFFTAHHIFAFYNYFTSEIIDEENKDVCNMLVRFANSSVQLPSHKEVKEISCDFNDYLSETGFKLETILRDIPKPRRKIKIIQQEVILNDATSDGSFVVAYDDKLLVPNIIMSLYVNNGYYPEPWQLLLCSSSTTMEELITFIKRCVLASDNGYNNYLFCIVNLELLNFELQYHLVNYIKEMQLKNLNKNYSLALLCHRELVISHYIIDQHSLDVRKINGLNNETMQEIYRKLCPNVLCVTSDLSGQGKTEWIKESSFSKEKIPRSFLISDDMSFEYLMNKLKECKIKDIESLHINILSVNHPEDVNLFLFELLTFKIFSYKDFIVSIPETFIYIEIASSIKQNYLPMLKFLPLEHLSWNIENFKASQEIFSPIQVVCNYLKLYDYGKIDKKDILFNTSDVIKQPISTELCQNLLVRYFFNDEIISSYRNIEIFVNVLADQLIRLSSNDRFTINSLESNFGEKSNIRSIIVKSLIEVSKGFVTKSVKADQQIFTSDEDKNVYTDTISQLNNFNNINIIFFNPLKSNSLNILYQDKDKIPDDMELLLDSRVIDESIDDYNTMFSNEFLTQKSEYVLSSDNLTKMALILLRVNANIPVVICGETGCGKTSLITNLALMTKVQYQSISLYDGIEEETIIRFMSEALNKSEKEEIWILFDEINTCNHSGLLADLISNRMFQGKPIHPNIRLLATCNLYRPRVQNEGANIKKHKERSKHIYQVKPLPEQISDYIWYYDALKQENEYKYIQALVKNELKGLAQPVLGELILASQKFIRKVEEQYSVSLRDVKRVIELVKFFYNSLNNRPAYKKEHKYPSDGNPLLINRSYVLALSICYHSRLREQDLRKQYRYEISQIFQTHEIFMEEEIFIEIVQEEQEDYINRMQIPNNVVKNEALLEYILVMTVCILTKIPIFVIGETGSSKSLALHLISSNLRGLESNDDYFKSLPKVHVVAYLYSPNSTSDGIAKIFEKANKYQEMNPDIINVILLDNVGSNSLNSLKLLHTLLEPIYPETGPTVSFVGLSNSQLDISKSSRAILVQRPKHDLNDLVNINTKFLEFNQSEASESLAKAYLDYKQHNQALPNFYGLGDYYALLKMFSSSKLTPESIQIALARNFGGIENNVKLYELWDKYFGNFIKTFTDSGSWSYEQIPITQLIESNLNDSNSRNLMVIGKSESVVSLLTDQFKSKNMDPIVILGSHFPDDQDDYYSKVLNKIITCTGTGRPLILTNLERIYANLYNLWNQNNILIDNKENTEENACDENFNFIHHISLKCECIVVLDEKNLYSADPSLLDRFEKQKLSINDILNEKQRSLVQQLSDWAERISTFEDGSYKFTQKDLFIGFDNDETLQSLVLDITSNCAYADDNEILENCKLRLIALMTSDGIVRAERLILNPDEIDQLKHIYYNQHHDFIHDYFETLFDQENSLENSKENLMIINTFSHINTDIESCLNDLTTCQAYKLLHLKSEAQLSNLIENFYLISNDQMLILQCDKTVSIECINLAKFIIEKFQNEILDKKQIEAEMPVKYVCIINHIQQGQEQNLILSNFIHGWKQITIESLEQQNVSLSCLLGKSLYYIVNSELFSKIIGSSTPFEKILEDELLWCLSCIQYQISDDGYNNYSMLSKEILNDVNFVQCIKVKTFKWIFENCNDWQFEIAKNQDYLSEFTCFSLALQNYVKMIIKQTIAKLLYSLEKLSVTKTYFTFEKIDDDETKSELSELWKRCFTDNTIIDINNLPEPNPSRYVISYLVIDGLEFPFSYYFFNQINFYEIYYNEELDILRQNLNNIDKETKELHIELVENHIEDFKNKLLFAKSNFKMLQKYSELYYNDFIKILSHDIKKFNNEKELDFIIKHIIGDKVVSSPFLLHICWWKHAESILIQLQLIEMFPTIFEKIREDFIIHGMLDQILFKEAINIILQKIYCNEECEKEIDTVLSLVNKLNDTKKITRLPLLYICNELLKIKLIPLEKIKEVIDLGKDTKNQEFITPELIELVLNIMDNNNDLIVTNIRSFIMKSLEIIPFESGVRLILYKNIFSRKPFNLINEIIEKMFIDENQQNDGIFFTLINNPNEALQNSIRLNVINDCLDIKKLDTNIGEFCCEIIQSIFSKFELEALISYFPNCAENITENFALQQITVISFLKEFAIKFWERYVQDGNFSPESLIKTINEYLETKHPLALPFKSYFSLQQKRYSISTDQYKIITNIFPWIENIENDTNEEIIYPKFWRIIRQVNIEDFRVFHDDNFKYDLNNHPFTSVYFNHYEKLKLIRHLYPIVRFIKILNSKLEYRKTRKSAQMMTFNEFIEEESVDNTVNGNYLKSLFEGFVLSWNSVIDYIDQYQSKELSNKPFMNLECSVIYGLIEHKDAGIYLCAILEFLIDMHNEFLDNIFSIPVKFPEYLSRNDPAYFTKSIMITQAQEINFINYELDEKILKYSQRNLDQLDEISFNFDLQQVEMLLMKELVNNKVYFKQGNNNEFSFRHEIFNNSPRIFYDIRKVLQQEPIKTDRIKLFLAELQRSNSFISELLLFFEIILDLTRELAINNNEILIEDFIKQWLKLSRYNMMLTDICEEFSEFSLKHVIELYELIEEQDTNLFEAVINNIDDKFKIPLEVQMKESINNCIDYYNQSESLIPAKAFALALKRFIYRFLTLDSNIQNSNLTEYFLDFTLNLWPSYIEEKLVEKLFPTCLLVSHAYSCYIFIGEEIEEIKEKQDKEKKLKFKL</sequence>
<evidence type="ECO:0000313" key="2">
    <source>
        <dbReference type="EMBL" id="GBB99411.1"/>
    </source>
</evidence>
<dbReference type="PANTHER" id="PTHR22605:SF1">
    <property type="entry name" value="RZ-TYPE DOMAIN-CONTAINING PROTEIN"/>
    <property type="match status" value="1"/>
</dbReference>
<dbReference type="STRING" id="94130.A0A2Z6RSB9"/>
<organism evidence="2 3">
    <name type="scientific">Rhizophagus clarus</name>
    <dbReference type="NCBI Taxonomy" id="94130"/>
    <lineage>
        <taxon>Eukaryota</taxon>
        <taxon>Fungi</taxon>
        <taxon>Fungi incertae sedis</taxon>
        <taxon>Mucoromycota</taxon>
        <taxon>Glomeromycotina</taxon>
        <taxon>Glomeromycetes</taxon>
        <taxon>Glomerales</taxon>
        <taxon>Glomeraceae</taxon>
        <taxon>Rhizophagus</taxon>
    </lineage>
</organism>
<dbReference type="GO" id="GO:0004842">
    <property type="term" value="F:ubiquitin-protein transferase activity"/>
    <property type="evidence" value="ECO:0007669"/>
    <property type="project" value="InterPro"/>
</dbReference>
<keyword evidence="3" id="KW-1185">Reference proteome</keyword>
<dbReference type="InterPro" id="IPR003593">
    <property type="entry name" value="AAA+_ATPase"/>
</dbReference>
<dbReference type="SMART" id="SM00382">
    <property type="entry name" value="AAA"/>
    <property type="match status" value="2"/>
</dbReference>
<dbReference type="SUPFAM" id="SSF52540">
    <property type="entry name" value="P-loop containing nucleoside triphosphate hydrolases"/>
    <property type="match status" value="2"/>
</dbReference>
<reference evidence="2 3" key="1">
    <citation type="submission" date="2017-11" db="EMBL/GenBank/DDBJ databases">
        <title>The genome of Rhizophagus clarus HR1 reveals common genetic basis of auxotrophy among arbuscular mycorrhizal fungi.</title>
        <authorList>
            <person name="Kobayashi Y."/>
        </authorList>
    </citation>
    <scope>NUCLEOTIDE SEQUENCE [LARGE SCALE GENOMIC DNA]</scope>
    <source>
        <strain evidence="2 3">HR1</strain>
    </source>
</reference>
<gene>
    <name evidence="2" type="ORF">RclHR1_03510005</name>
</gene>
<dbReference type="GO" id="GO:0016887">
    <property type="term" value="F:ATP hydrolysis activity"/>
    <property type="evidence" value="ECO:0007669"/>
    <property type="project" value="InterPro"/>
</dbReference>
<evidence type="ECO:0000259" key="1">
    <source>
        <dbReference type="SMART" id="SM00382"/>
    </source>
</evidence>
<dbReference type="Proteomes" id="UP000247702">
    <property type="component" value="Unassembled WGS sequence"/>
</dbReference>
<feature type="domain" description="AAA+ ATPase" evidence="1">
    <location>
        <begin position="1768"/>
        <end position="1897"/>
    </location>
</feature>
<proteinExistence type="predicted"/>
<evidence type="ECO:0000313" key="3">
    <source>
        <dbReference type="Proteomes" id="UP000247702"/>
    </source>
</evidence>
<name>A0A2Z6RSB9_9GLOM</name>
<dbReference type="EMBL" id="BEXD01002791">
    <property type="protein sequence ID" value="GBB99411.1"/>
    <property type="molecule type" value="Genomic_DNA"/>
</dbReference>
<comment type="caution">
    <text evidence="2">The sequence shown here is derived from an EMBL/GenBank/DDBJ whole genome shotgun (WGS) entry which is preliminary data.</text>
</comment>
<feature type="domain" description="AAA+ ATPase" evidence="1">
    <location>
        <begin position="2081"/>
        <end position="2215"/>
    </location>
</feature>
<dbReference type="Gene3D" id="3.40.50.300">
    <property type="entry name" value="P-loop containing nucleotide triphosphate hydrolases"/>
    <property type="match status" value="1"/>
</dbReference>
<dbReference type="PANTHER" id="PTHR22605">
    <property type="entry name" value="RZ-TYPE DOMAIN-CONTAINING PROTEIN"/>
    <property type="match status" value="1"/>
</dbReference>